<organism evidence="2 3">
    <name type="scientific">Naegleria lovaniensis</name>
    <name type="common">Amoeba</name>
    <dbReference type="NCBI Taxonomy" id="51637"/>
    <lineage>
        <taxon>Eukaryota</taxon>
        <taxon>Discoba</taxon>
        <taxon>Heterolobosea</taxon>
        <taxon>Tetramitia</taxon>
        <taxon>Eutetramitia</taxon>
        <taxon>Vahlkampfiidae</taxon>
        <taxon>Naegleria</taxon>
    </lineage>
</organism>
<feature type="compositionally biased region" description="Polar residues" evidence="1">
    <location>
        <begin position="216"/>
        <end position="231"/>
    </location>
</feature>
<dbReference type="RefSeq" id="XP_044542173.1">
    <property type="nucleotide sequence ID" value="XM_044688764.1"/>
</dbReference>
<reference evidence="2 3" key="1">
    <citation type="journal article" date="2018" name="BMC Genomics">
        <title>The genome of Naegleria lovaniensis, the basis for a comparative approach to unravel pathogenicity factors of the human pathogenic amoeba N. fowleri.</title>
        <authorList>
            <person name="Liechti N."/>
            <person name="Schurch N."/>
            <person name="Bruggmann R."/>
            <person name="Wittwer M."/>
        </authorList>
    </citation>
    <scope>NUCLEOTIDE SEQUENCE [LARGE SCALE GENOMIC DNA]</scope>
    <source>
        <strain evidence="2 3">ATCC 30569</strain>
    </source>
</reference>
<evidence type="ECO:0000256" key="1">
    <source>
        <dbReference type="SAM" id="MobiDB-lite"/>
    </source>
</evidence>
<feature type="compositionally biased region" description="Low complexity" evidence="1">
    <location>
        <begin position="187"/>
        <end position="215"/>
    </location>
</feature>
<feature type="compositionally biased region" description="Polar residues" evidence="1">
    <location>
        <begin position="617"/>
        <end position="638"/>
    </location>
</feature>
<feature type="region of interest" description="Disordered" evidence="1">
    <location>
        <begin position="607"/>
        <end position="715"/>
    </location>
</feature>
<feature type="compositionally biased region" description="Polar residues" evidence="1">
    <location>
        <begin position="734"/>
        <end position="753"/>
    </location>
</feature>
<feature type="compositionally biased region" description="Low complexity" evidence="1">
    <location>
        <begin position="650"/>
        <end position="666"/>
    </location>
</feature>
<feature type="compositionally biased region" description="Basic and acidic residues" evidence="1">
    <location>
        <begin position="8"/>
        <end position="20"/>
    </location>
</feature>
<evidence type="ECO:0000313" key="3">
    <source>
        <dbReference type="Proteomes" id="UP000816034"/>
    </source>
</evidence>
<sequence length="949" mass="105492">MNTQEQARIVDDPIEGKQTLEEGLNTMRTDDEPTNANQSMNDLSQQETHLAHEEEYTPPRPHQHHHKKRHSGHSTQNNNSSTTTKVSSKQHSHSKEPSEPSSLPNELAKSSMLNNTSEKLHSEPEQQLSRGTHSNLTTYSSSSSSSATRASHSSSLRESQMASSTSASFHGGATTSSPNSSLCKENTLSLDLSLASSTSNGTNQQNSNGDNNSPSCHHSQGNKILHPNSSGREAEELFVKTLSARSSAAHQKPQLPTTPRGEGIVSSPKQHHDHNIKQSTSSPKKGSSLSASRKTNFSPVIAQEQVELNRFDEVIHCDFNYGRHQEMPYKNMTGFKLCKIEEMYQNYSKPISVVPHVLDEHEIIEKRLKKIKSTSPVRSSKEFVKGDALLNLTHDGDTNNNGITDIDSPPYYGTVINSSVLTDVNASVWTSPPSPIASLNSSLQQEGPILRSNQGEAELSHDVNPNLSHVHKPTTNNNYSTSPVNQRSIKISANIPSCNRASFETCSSMASHNHDSPSNQRCSSPNSTSPKNAWSKFTGGFYNSPRCFNTNYRHCSNPNYIRKNADDESTLGGKKLGVESEKDPPMVRKRKEELHNIHQNHSVVSAAAASKRYKSNGHATTATSLQRSHLQNNSANTTEDVKSLIDSFEKTSSSQKQNPSPKQVPSDSASEDLRIQARRTTLSPSPPPPGEIRKRNKSRKEDIEKKRDEEFGNPNTLHSVHAAFVPQFKPKRGSCTSPTFNENPSVTNLRPPSTFQTSIRNEISISGKDNPKKHSILNYHDFDRNTMFIGDDHEENLKQLLNPKNYPIDLFPQVDALRRRKNMAKSDYKNFNALRSSKLHTAYLCFRRSTINRYLDYKHQLENQLGKDKAPLLPHHLMGELRAINATPQASKKQITKTTEKIILDEDKIQVSTTVSEQVDQHTSLPEIVPPPSNNQVNTNSRNAVSFTL</sequence>
<feature type="region of interest" description="Disordered" evidence="1">
    <location>
        <begin position="1"/>
        <end position="296"/>
    </location>
</feature>
<feature type="region of interest" description="Disordered" evidence="1">
    <location>
        <begin position="560"/>
        <end position="587"/>
    </location>
</feature>
<feature type="compositionally biased region" description="Basic and acidic residues" evidence="1">
    <location>
        <begin position="639"/>
        <end position="649"/>
    </location>
</feature>
<feature type="region of interest" description="Disordered" evidence="1">
    <location>
        <begin position="914"/>
        <end position="949"/>
    </location>
</feature>
<comment type="caution">
    <text evidence="2">The sequence shown here is derived from an EMBL/GenBank/DDBJ whole genome shotgun (WGS) entry which is preliminary data.</text>
</comment>
<feature type="region of interest" description="Disordered" evidence="1">
    <location>
        <begin position="509"/>
        <end position="530"/>
    </location>
</feature>
<dbReference type="EMBL" id="PYSW02000062">
    <property type="protein sequence ID" value="KAG2372999.1"/>
    <property type="molecule type" value="Genomic_DNA"/>
</dbReference>
<accession>A0AA88GC09</accession>
<feature type="compositionally biased region" description="Low complexity" evidence="1">
    <location>
        <begin position="73"/>
        <end position="89"/>
    </location>
</feature>
<feature type="compositionally biased region" description="Polar residues" evidence="1">
    <location>
        <begin position="914"/>
        <end position="924"/>
    </location>
</feature>
<feature type="compositionally biased region" description="Low complexity" evidence="1">
    <location>
        <begin position="132"/>
        <end position="157"/>
    </location>
</feature>
<feature type="compositionally biased region" description="Basic and acidic residues" evidence="1">
    <location>
        <begin position="576"/>
        <end position="587"/>
    </location>
</feature>
<dbReference type="GeneID" id="68105396"/>
<keyword evidence="3" id="KW-1185">Reference proteome</keyword>
<dbReference type="Proteomes" id="UP000816034">
    <property type="component" value="Unassembled WGS sequence"/>
</dbReference>
<proteinExistence type="predicted"/>
<feature type="compositionally biased region" description="Basic and acidic residues" evidence="1">
    <location>
        <begin position="699"/>
        <end position="710"/>
    </location>
</feature>
<feature type="region of interest" description="Disordered" evidence="1">
    <location>
        <begin position="733"/>
        <end position="753"/>
    </location>
</feature>
<dbReference type="AlphaFoldDB" id="A0AA88GC09"/>
<protein>
    <submittedName>
        <fullName evidence="2">Uncharacterized protein</fullName>
    </submittedName>
</protein>
<evidence type="ECO:0000313" key="2">
    <source>
        <dbReference type="EMBL" id="KAG2372999.1"/>
    </source>
</evidence>
<feature type="compositionally biased region" description="Basic residues" evidence="1">
    <location>
        <begin position="61"/>
        <end position="72"/>
    </location>
</feature>
<feature type="compositionally biased region" description="Polar residues" evidence="1">
    <location>
        <begin position="934"/>
        <end position="949"/>
    </location>
</feature>
<feature type="compositionally biased region" description="Polar residues" evidence="1">
    <location>
        <begin position="34"/>
        <end position="48"/>
    </location>
</feature>
<feature type="compositionally biased region" description="Polar residues" evidence="1">
    <location>
        <begin position="158"/>
        <end position="186"/>
    </location>
</feature>
<feature type="region of interest" description="Disordered" evidence="1">
    <location>
        <begin position="456"/>
        <end position="484"/>
    </location>
</feature>
<feature type="compositionally biased region" description="Polar residues" evidence="1">
    <location>
        <begin position="463"/>
        <end position="484"/>
    </location>
</feature>
<feature type="compositionally biased region" description="Low complexity" evidence="1">
    <location>
        <begin position="277"/>
        <end position="292"/>
    </location>
</feature>
<name>A0AA88GC09_NAELO</name>
<gene>
    <name evidence="2" type="ORF">C9374_012942</name>
</gene>
<feature type="compositionally biased region" description="Polar residues" evidence="1">
    <location>
        <begin position="243"/>
        <end position="257"/>
    </location>
</feature>